<organism evidence="8 9">
    <name type="scientific">Euplotes crassus</name>
    <dbReference type="NCBI Taxonomy" id="5936"/>
    <lineage>
        <taxon>Eukaryota</taxon>
        <taxon>Sar</taxon>
        <taxon>Alveolata</taxon>
        <taxon>Ciliophora</taxon>
        <taxon>Intramacronucleata</taxon>
        <taxon>Spirotrichea</taxon>
        <taxon>Hypotrichia</taxon>
        <taxon>Euplotida</taxon>
        <taxon>Euplotidae</taxon>
        <taxon>Moneuplotes</taxon>
    </lineage>
</organism>
<name>A0AAD1X0U8_EUPCR</name>
<keyword evidence="3 6" id="KW-0808">Transferase</keyword>
<dbReference type="GO" id="GO:0106274">
    <property type="term" value="F:NAD+-protein-arginine ADP-ribosyltransferase activity"/>
    <property type="evidence" value="ECO:0007669"/>
    <property type="project" value="UniProtKB-EC"/>
</dbReference>
<keyword evidence="6" id="KW-0520">NAD</keyword>
<keyword evidence="6" id="KW-0521">NADP</keyword>
<comment type="similarity">
    <text evidence="1 6">Belongs to the Arg-specific ADP-ribosyltransferase family.</text>
</comment>
<evidence type="ECO:0000256" key="1">
    <source>
        <dbReference type="ARBA" id="ARBA00009558"/>
    </source>
</evidence>
<evidence type="ECO:0000256" key="3">
    <source>
        <dbReference type="ARBA" id="ARBA00022679"/>
    </source>
</evidence>
<dbReference type="Gene3D" id="3.90.176.10">
    <property type="entry name" value="Toxin ADP-ribosyltransferase, Chain A, domain 1"/>
    <property type="match status" value="1"/>
</dbReference>
<dbReference type="Pfam" id="PF01129">
    <property type="entry name" value="ART"/>
    <property type="match status" value="1"/>
</dbReference>
<comment type="caution">
    <text evidence="8">The sequence shown here is derived from an EMBL/GenBank/DDBJ whole genome shotgun (WGS) entry which is preliminary data.</text>
</comment>
<keyword evidence="2 6" id="KW-0328">Glycosyltransferase</keyword>
<evidence type="ECO:0000256" key="5">
    <source>
        <dbReference type="ARBA" id="ARBA00047597"/>
    </source>
</evidence>
<evidence type="ECO:0000256" key="6">
    <source>
        <dbReference type="RuleBase" id="RU361228"/>
    </source>
</evidence>
<dbReference type="InterPro" id="IPR000768">
    <property type="entry name" value="ART"/>
</dbReference>
<evidence type="ECO:0000256" key="4">
    <source>
        <dbReference type="ARBA" id="ARBA00022695"/>
    </source>
</evidence>
<keyword evidence="9" id="KW-1185">Reference proteome</keyword>
<reference evidence="8" key="1">
    <citation type="submission" date="2023-07" db="EMBL/GenBank/DDBJ databases">
        <authorList>
            <consortium name="AG Swart"/>
            <person name="Singh M."/>
            <person name="Singh A."/>
            <person name="Seah K."/>
            <person name="Emmerich C."/>
        </authorList>
    </citation>
    <scope>NUCLEOTIDE SEQUENCE</scope>
    <source>
        <strain evidence="8">DP1</strain>
    </source>
</reference>
<accession>A0AAD1X0U8</accession>
<dbReference type="EMBL" id="CAMPGE010000217">
    <property type="protein sequence ID" value="CAI2358948.1"/>
    <property type="molecule type" value="Genomic_DNA"/>
</dbReference>
<comment type="catalytic activity">
    <reaction evidence="5 6">
        <text>L-arginyl-[protein] + NAD(+) = N(omega)-(ADP-D-ribosyl)-L-arginyl-[protein] + nicotinamide + H(+)</text>
        <dbReference type="Rhea" id="RHEA:19149"/>
        <dbReference type="Rhea" id="RHEA-COMP:10532"/>
        <dbReference type="Rhea" id="RHEA-COMP:15087"/>
        <dbReference type="ChEBI" id="CHEBI:15378"/>
        <dbReference type="ChEBI" id="CHEBI:17154"/>
        <dbReference type="ChEBI" id="CHEBI:29965"/>
        <dbReference type="ChEBI" id="CHEBI:57540"/>
        <dbReference type="ChEBI" id="CHEBI:142554"/>
        <dbReference type="EC" id="2.4.2.31"/>
    </reaction>
</comment>
<dbReference type="Proteomes" id="UP001295684">
    <property type="component" value="Unassembled WGS sequence"/>
</dbReference>
<feature type="region of interest" description="Disordered" evidence="7">
    <location>
        <begin position="165"/>
        <end position="194"/>
    </location>
</feature>
<protein>
    <recommendedName>
        <fullName evidence="6">NAD(P)(+)--arginine ADP-ribosyltransferase</fullName>
        <ecNumber evidence="6">2.4.2.31</ecNumber>
    </recommendedName>
    <alternativeName>
        <fullName evidence="6">Mono(ADP-ribosyl)transferase</fullName>
    </alternativeName>
</protein>
<proteinExistence type="inferred from homology"/>
<gene>
    <name evidence="8" type="ORF">ECRASSUSDP1_LOCUS232</name>
</gene>
<dbReference type="EC" id="2.4.2.31" evidence="6"/>
<feature type="compositionally biased region" description="Basic and acidic residues" evidence="7">
    <location>
        <begin position="185"/>
        <end position="194"/>
    </location>
</feature>
<keyword evidence="4" id="KW-0548">Nucleotidyltransferase</keyword>
<evidence type="ECO:0000256" key="2">
    <source>
        <dbReference type="ARBA" id="ARBA00022676"/>
    </source>
</evidence>
<dbReference type="AlphaFoldDB" id="A0AAD1X0U8"/>
<sequence length="222" mass="25461">MSSEKTFTRTSISSGAYWRRIRFAFKTVIDLSIKFMRLLNSYIVDLGTKYNKEDRVVCRGVRAEIFSNVKDGEIFRMISWNCASENLSTAEKFEKHCEGKASSLVKFNVKAHCFNAGQINLFGVSKYKSEEETLIPPYSACICIKKEKMKADDCTEEGFDTLSTKEEEKRDDFNTEPTEAEDREDDPKKKADGGKAERLRTVFVMNLAKDNKNIKKDLKCSF</sequence>
<evidence type="ECO:0000313" key="8">
    <source>
        <dbReference type="EMBL" id="CAI2358948.1"/>
    </source>
</evidence>
<dbReference type="GO" id="GO:0016779">
    <property type="term" value="F:nucleotidyltransferase activity"/>
    <property type="evidence" value="ECO:0007669"/>
    <property type="project" value="UniProtKB-KW"/>
</dbReference>
<evidence type="ECO:0000313" key="9">
    <source>
        <dbReference type="Proteomes" id="UP001295684"/>
    </source>
</evidence>
<evidence type="ECO:0000256" key="7">
    <source>
        <dbReference type="SAM" id="MobiDB-lite"/>
    </source>
</evidence>